<dbReference type="AlphaFoldDB" id="A0A1V9EHT0"/>
<evidence type="ECO:0000313" key="3">
    <source>
        <dbReference type="EMBL" id="OQP45686.1"/>
    </source>
</evidence>
<dbReference type="InterPro" id="IPR003736">
    <property type="entry name" value="PAAI_dom"/>
</dbReference>
<evidence type="ECO:0000313" key="4">
    <source>
        <dbReference type="Proteomes" id="UP000192276"/>
    </source>
</evidence>
<sequence length="141" mass="15758">MSESKTRTTAIIDAMMAKDYFSQWLGIERLEEQDGFCKLKMTIRAEMCNGFEIAHGGISYSFADSALAFASNSHGRQAVSVETSISHIKPLKKGDIIIATAEEKSRSNKIAIYEVRVEKENGELAALFKGTVFRKETEWNV</sequence>
<dbReference type="RefSeq" id="WP_081171366.1">
    <property type="nucleotide sequence ID" value="NZ_LWBP01000254.1"/>
</dbReference>
<dbReference type="NCBIfam" id="TIGR00369">
    <property type="entry name" value="unchar_dom_1"/>
    <property type="match status" value="1"/>
</dbReference>
<gene>
    <name evidence="3" type="ORF">A4R26_09325</name>
</gene>
<dbReference type="InterPro" id="IPR029069">
    <property type="entry name" value="HotDog_dom_sf"/>
</dbReference>
<reference evidence="4" key="1">
    <citation type="submission" date="2016-04" db="EMBL/GenBank/DDBJ databases">
        <authorList>
            <person name="Chen L."/>
            <person name="Zhuang W."/>
            <person name="Wang G."/>
        </authorList>
    </citation>
    <scope>NUCLEOTIDE SEQUENCE [LARGE SCALE GENOMIC DNA]</scope>
    <source>
        <strain evidence="4">208</strain>
    </source>
</reference>
<dbReference type="SUPFAM" id="SSF54637">
    <property type="entry name" value="Thioesterase/thiol ester dehydrase-isomerase"/>
    <property type="match status" value="1"/>
</dbReference>
<dbReference type="GO" id="GO:0016289">
    <property type="term" value="F:acyl-CoA hydrolase activity"/>
    <property type="evidence" value="ECO:0007669"/>
    <property type="project" value="TreeGrafter"/>
</dbReference>
<feature type="domain" description="Thioesterase" evidence="2">
    <location>
        <begin position="53"/>
        <end position="125"/>
    </location>
</feature>
<evidence type="ECO:0000259" key="2">
    <source>
        <dbReference type="Pfam" id="PF03061"/>
    </source>
</evidence>
<dbReference type="Pfam" id="PF03061">
    <property type="entry name" value="4HBT"/>
    <property type="match status" value="1"/>
</dbReference>
<organism evidence="3 4">
    <name type="scientific">Niastella populi</name>
    <dbReference type="NCBI Taxonomy" id="550983"/>
    <lineage>
        <taxon>Bacteria</taxon>
        <taxon>Pseudomonadati</taxon>
        <taxon>Bacteroidota</taxon>
        <taxon>Chitinophagia</taxon>
        <taxon>Chitinophagales</taxon>
        <taxon>Chitinophagaceae</taxon>
        <taxon>Niastella</taxon>
    </lineage>
</organism>
<dbReference type="STRING" id="550983.A4R26_09325"/>
<dbReference type="Gene3D" id="3.10.129.10">
    <property type="entry name" value="Hotdog Thioesterase"/>
    <property type="match status" value="1"/>
</dbReference>
<dbReference type="EMBL" id="LWBP01000254">
    <property type="protein sequence ID" value="OQP45686.1"/>
    <property type="molecule type" value="Genomic_DNA"/>
</dbReference>
<dbReference type="InterPro" id="IPR052723">
    <property type="entry name" value="Acyl-CoA_thioesterase_PaaI"/>
</dbReference>
<keyword evidence="4" id="KW-1185">Reference proteome</keyword>
<dbReference type="OrthoDB" id="32575at2"/>
<dbReference type="PANTHER" id="PTHR42856:SF1">
    <property type="entry name" value="ACYL-COENZYME A THIOESTERASE PAAI"/>
    <property type="match status" value="1"/>
</dbReference>
<dbReference type="InterPro" id="IPR006683">
    <property type="entry name" value="Thioestr_dom"/>
</dbReference>
<evidence type="ECO:0000256" key="1">
    <source>
        <dbReference type="ARBA" id="ARBA00022801"/>
    </source>
</evidence>
<accession>A0A1V9EHT0</accession>
<comment type="caution">
    <text evidence="3">The sequence shown here is derived from an EMBL/GenBank/DDBJ whole genome shotgun (WGS) entry which is preliminary data.</text>
</comment>
<keyword evidence="1" id="KW-0378">Hydrolase</keyword>
<dbReference type="CDD" id="cd03443">
    <property type="entry name" value="PaaI_thioesterase"/>
    <property type="match status" value="1"/>
</dbReference>
<dbReference type="PANTHER" id="PTHR42856">
    <property type="entry name" value="ACYL-COENZYME A THIOESTERASE PAAI"/>
    <property type="match status" value="1"/>
</dbReference>
<proteinExistence type="predicted"/>
<name>A0A1V9EHT0_9BACT</name>
<protein>
    <submittedName>
        <fullName evidence="3">Thioesterase</fullName>
    </submittedName>
</protein>
<dbReference type="Proteomes" id="UP000192276">
    <property type="component" value="Unassembled WGS sequence"/>
</dbReference>